<dbReference type="SUPFAM" id="SSF103473">
    <property type="entry name" value="MFS general substrate transporter"/>
    <property type="match status" value="1"/>
</dbReference>
<comment type="caution">
    <text evidence="2">The sequence shown here is derived from an EMBL/GenBank/DDBJ whole genome shotgun (WGS) entry which is preliminary data.</text>
</comment>
<evidence type="ECO:0000313" key="3">
    <source>
        <dbReference type="Proteomes" id="UP001589627"/>
    </source>
</evidence>
<dbReference type="EMBL" id="JBHLZP010000407">
    <property type="protein sequence ID" value="MFB9837674.1"/>
    <property type="molecule type" value="Genomic_DNA"/>
</dbReference>
<gene>
    <name evidence="2" type="ORF">ACFFNX_36485</name>
</gene>
<evidence type="ECO:0000313" key="2">
    <source>
        <dbReference type="EMBL" id="MFB9837674.1"/>
    </source>
</evidence>
<feature type="transmembrane region" description="Helical" evidence="1">
    <location>
        <begin position="28"/>
        <end position="46"/>
    </location>
</feature>
<keyword evidence="1" id="KW-0812">Transmembrane</keyword>
<feature type="transmembrane region" description="Helical" evidence="1">
    <location>
        <begin position="67"/>
        <end position="86"/>
    </location>
</feature>
<organism evidence="2 3">
    <name type="scientific">Actinoallomurus acaciae</name>
    <dbReference type="NCBI Taxonomy" id="502577"/>
    <lineage>
        <taxon>Bacteria</taxon>
        <taxon>Bacillati</taxon>
        <taxon>Actinomycetota</taxon>
        <taxon>Actinomycetes</taxon>
        <taxon>Streptosporangiales</taxon>
        <taxon>Thermomonosporaceae</taxon>
        <taxon>Actinoallomurus</taxon>
    </lineage>
</organism>
<keyword evidence="3" id="KW-1185">Reference proteome</keyword>
<keyword evidence="1" id="KW-1133">Transmembrane helix</keyword>
<evidence type="ECO:0000256" key="1">
    <source>
        <dbReference type="SAM" id="Phobius"/>
    </source>
</evidence>
<proteinExistence type="predicted"/>
<dbReference type="InterPro" id="IPR036259">
    <property type="entry name" value="MFS_trans_sf"/>
</dbReference>
<dbReference type="Proteomes" id="UP001589627">
    <property type="component" value="Unassembled WGS sequence"/>
</dbReference>
<sequence length="105" mass="10789">ARFLVPLAVAAVAGGVQARRLGERWLIFAGMLVAAAGYARIAAWPLRAQGLGYDLALFTVPRVDADLVIAGFGLGLVIAPLSSVALRSVPAAQHSRASAAVVVAR</sequence>
<protein>
    <submittedName>
        <fullName evidence="2">MFS transporter</fullName>
    </submittedName>
</protein>
<reference evidence="2 3" key="1">
    <citation type="submission" date="2024-09" db="EMBL/GenBank/DDBJ databases">
        <authorList>
            <person name="Sun Q."/>
            <person name="Mori K."/>
        </authorList>
    </citation>
    <scope>NUCLEOTIDE SEQUENCE [LARGE SCALE GENOMIC DNA]</scope>
    <source>
        <strain evidence="2 3">TBRC 0563</strain>
    </source>
</reference>
<keyword evidence="1" id="KW-0472">Membrane</keyword>
<feature type="non-terminal residue" evidence="2">
    <location>
        <position position="1"/>
    </location>
</feature>
<feature type="non-terminal residue" evidence="2">
    <location>
        <position position="105"/>
    </location>
</feature>
<accession>A0ABV5YRG5</accession>
<name>A0ABV5YRG5_9ACTN</name>